<evidence type="ECO:0000256" key="5">
    <source>
        <dbReference type="ARBA" id="ARBA00023002"/>
    </source>
</evidence>
<feature type="non-terminal residue" evidence="10">
    <location>
        <position position="302"/>
    </location>
</feature>
<accession>A0A382MQ74</accession>
<evidence type="ECO:0000256" key="4">
    <source>
        <dbReference type="ARBA" id="ARBA00022827"/>
    </source>
</evidence>
<dbReference type="Gene3D" id="3.50.50.60">
    <property type="entry name" value="FAD/NAD(P)-binding domain"/>
    <property type="match status" value="2"/>
</dbReference>
<reference evidence="10" key="1">
    <citation type="submission" date="2018-05" db="EMBL/GenBank/DDBJ databases">
        <authorList>
            <person name="Lanie J.A."/>
            <person name="Ng W.-L."/>
            <person name="Kazmierczak K.M."/>
            <person name="Andrzejewski T.M."/>
            <person name="Davidsen T.M."/>
            <person name="Wayne K.J."/>
            <person name="Tettelin H."/>
            <person name="Glass J.I."/>
            <person name="Rusch D."/>
            <person name="Podicherti R."/>
            <person name="Tsui H.-C.T."/>
            <person name="Winkler M.E."/>
        </authorList>
    </citation>
    <scope>NUCLEOTIDE SEQUENCE</scope>
</reference>
<dbReference type="PRINTS" id="PR00411">
    <property type="entry name" value="PNDRDTASEI"/>
</dbReference>
<sequence length="302" mass="32331">MSTYDLIVIGSGPGGYVAAVRGAQNGLKTALIEKDSKLGGTCLLRGCIPTKSLLHSADVVDEIQHAKKDGLISGELELNFDAVQKARRKVITKSAAGVEYLMKKNKIDVHQGFGTVKDATTVEVDGDDGKTSLKTRHIILATGSVPRHLPFIKIDGKHFLSSDEILELKKPPKSLIVLGAGAVGMEFASIYARFGAECTVVEMLDRVLPIEDEEVSAEMAKCYKKRSINVHTSTRCEGATTKGGMVVATLNDGKRSFELKAEMMLVAIGRGPVTSKLGLEKLGIEVDKGGYIGVDSLMRTAV</sequence>
<evidence type="ECO:0000256" key="6">
    <source>
        <dbReference type="ARBA" id="ARBA00023027"/>
    </source>
</evidence>
<keyword evidence="7" id="KW-1015">Disulfide bond</keyword>
<dbReference type="InterPro" id="IPR012999">
    <property type="entry name" value="Pyr_OxRdtase_I_AS"/>
</dbReference>
<comment type="similarity">
    <text evidence="2">Belongs to the class-I pyridine nucleotide-disulfide oxidoreductase family.</text>
</comment>
<evidence type="ECO:0000313" key="10">
    <source>
        <dbReference type="EMBL" id="SVC49602.1"/>
    </source>
</evidence>
<dbReference type="GO" id="GO:0004148">
    <property type="term" value="F:dihydrolipoyl dehydrogenase (NADH) activity"/>
    <property type="evidence" value="ECO:0007669"/>
    <property type="project" value="TreeGrafter"/>
</dbReference>
<evidence type="ECO:0000259" key="9">
    <source>
        <dbReference type="Pfam" id="PF07992"/>
    </source>
</evidence>
<evidence type="ECO:0000256" key="3">
    <source>
        <dbReference type="ARBA" id="ARBA00022630"/>
    </source>
</evidence>
<evidence type="ECO:0000256" key="8">
    <source>
        <dbReference type="ARBA" id="ARBA00023284"/>
    </source>
</evidence>
<keyword evidence="3" id="KW-0285">Flavoprotein</keyword>
<dbReference type="EMBL" id="UINC01094396">
    <property type="protein sequence ID" value="SVC49602.1"/>
    <property type="molecule type" value="Genomic_DNA"/>
</dbReference>
<dbReference type="PANTHER" id="PTHR22912:SF217">
    <property type="entry name" value="DIHYDROLIPOYL DEHYDROGENASE"/>
    <property type="match status" value="1"/>
</dbReference>
<dbReference type="SUPFAM" id="SSF51905">
    <property type="entry name" value="FAD/NAD(P)-binding domain"/>
    <property type="match status" value="1"/>
</dbReference>
<name>A0A382MQ74_9ZZZZ</name>
<dbReference type="InterPro" id="IPR023753">
    <property type="entry name" value="FAD/NAD-binding_dom"/>
</dbReference>
<keyword evidence="8" id="KW-0676">Redox-active center</keyword>
<evidence type="ECO:0000256" key="7">
    <source>
        <dbReference type="ARBA" id="ARBA00023157"/>
    </source>
</evidence>
<dbReference type="GO" id="GO:0050660">
    <property type="term" value="F:flavin adenine dinucleotide binding"/>
    <property type="evidence" value="ECO:0007669"/>
    <property type="project" value="TreeGrafter"/>
</dbReference>
<evidence type="ECO:0000256" key="2">
    <source>
        <dbReference type="ARBA" id="ARBA00007532"/>
    </source>
</evidence>
<dbReference type="InterPro" id="IPR050151">
    <property type="entry name" value="Class-I_Pyr_Nuc-Dis_Oxidored"/>
</dbReference>
<comment type="cofactor">
    <cofactor evidence="1">
        <name>FAD</name>
        <dbReference type="ChEBI" id="CHEBI:57692"/>
    </cofactor>
</comment>
<keyword evidence="5" id="KW-0560">Oxidoreductase</keyword>
<protein>
    <recommendedName>
        <fullName evidence="9">FAD/NAD(P)-binding domain-containing protein</fullName>
    </recommendedName>
</protein>
<gene>
    <name evidence="10" type="ORF">METZ01_LOCUS302456</name>
</gene>
<dbReference type="PRINTS" id="PR00368">
    <property type="entry name" value="FADPNR"/>
</dbReference>
<dbReference type="PROSITE" id="PS00076">
    <property type="entry name" value="PYRIDINE_REDOX_1"/>
    <property type="match status" value="1"/>
</dbReference>
<dbReference type="GO" id="GO:0006103">
    <property type="term" value="P:2-oxoglutarate metabolic process"/>
    <property type="evidence" value="ECO:0007669"/>
    <property type="project" value="TreeGrafter"/>
</dbReference>
<dbReference type="AlphaFoldDB" id="A0A382MQ74"/>
<feature type="domain" description="FAD/NAD(P)-binding" evidence="9">
    <location>
        <begin position="4"/>
        <end position="302"/>
    </location>
</feature>
<proteinExistence type="inferred from homology"/>
<dbReference type="Pfam" id="PF07992">
    <property type="entry name" value="Pyr_redox_2"/>
    <property type="match status" value="1"/>
</dbReference>
<keyword evidence="4" id="KW-0274">FAD</keyword>
<dbReference type="InterPro" id="IPR036188">
    <property type="entry name" value="FAD/NAD-bd_sf"/>
</dbReference>
<evidence type="ECO:0000256" key="1">
    <source>
        <dbReference type="ARBA" id="ARBA00001974"/>
    </source>
</evidence>
<keyword evidence="6" id="KW-0520">NAD</keyword>
<organism evidence="10">
    <name type="scientific">marine metagenome</name>
    <dbReference type="NCBI Taxonomy" id="408172"/>
    <lineage>
        <taxon>unclassified sequences</taxon>
        <taxon>metagenomes</taxon>
        <taxon>ecological metagenomes</taxon>
    </lineage>
</organism>
<dbReference type="PANTHER" id="PTHR22912">
    <property type="entry name" value="DISULFIDE OXIDOREDUCTASE"/>
    <property type="match status" value="1"/>
</dbReference>